<dbReference type="PANTHER" id="PTHR33722">
    <property type="entry name" value="CATION CHANNEL SPERM-ASSOCIATED PROTEIN SUBUNIT DELTA-RELATED"/>
    <property type="match status" value="1"/>
</dbReference>
<evidence type="ECO:0000256" key="11">
    <source>
        <dbReference type="ARBA" id="ARBA00023273"/>
    </source>
</evidence>
<keyword evidence="15" id="KW-1185">Reference proteome</keyword>
<evidence type="ECO:0000256" key="7">
    <source>
        <dbReference type="ARBA" id="ARBA00023069"/>
    </source>
</evidence>
<dbReference type="PANTHER" id="PTHR33722:SF1">
    <property type="entry name" value="CATION CHANNEL SPERM-ASSOCIATED AUXILIARY SUBUNIT DELTA"/>
    <property type="match status" value="1"/>
</dbReference>
<evidence type="ECO:0000256" key="5">
    <source>
        <dbReference type="ARBA" id="ARBA00022846"/>
    </source>
</evidence>
<gene>
    <name evidence="16" type="primary">LOC111086161</name>
</gene>
<evidence type="ECO:0000313" key="15">
    <source>
        <dbReference type="Proteomes" id="UP000694941"/>
    </source>
</evidence>
<comment type="subcellular location">
    <subcellularLocation>
        <location evidence="12">Cell projection</location>
        <location evidence="12">Cilium</location>
        <location evidence="12">Flagellum membrane</location>
        <topology evidence="12">Single-pass type I membrane protein</topology>
    </subcellularLocation>
</comment>
<organism evidence="15 16">
    <name type="scientific">Limulus polyphemus</name>
    <name type="common">Atlantic horseshoe crab</name>
    <dbReference type="NCBI Taxonomy" id="6850"/>
    <lineage>
        <taxon>Eukaryota</taxon>
        <taxon>Metazoa</taxon>
        <taxon>Ecdysozoa</taxon>
        <taxon>Arthropoda</taxon>
        <taxon>Chelicerata</taxon>
        <taxon>Merostomata</taxon>
        <taxon>Xiphosura</taxon>
        <taxon>Limulidae</taxon>
        <taxon>Limulus</taxon>
    </lineage>
</organism>
<protein>
    <submittedName>
        <fullName evidence="16">Uncharacterized protein LOC111086161</fullName>
    </submittedName>
</protein>
<proteinExistence type="inferred from homology"/>
<evidence type="ECO:0000256" key="12">
    <source>
        <dbReference type="ARBA" id="ARBA00037793"/>
    </source>
</evidence>
<evidence type="ECO:0000256" key="2">
    <source>
        <dbReference type="ARBA" id="ARBA00022475"/>
    </source>
</evidence>
<reference evidence="16" key="1">
    <citation type="submission" date="2025-08" db="UniProtKB">
        <authorList>
            <consortium name="RefSeq"/>
        </authorList>
    </citation>
    <scope>IDENTIFICATION</scope>
    <source>
        <tissue evidence="16">Muscle</tissue>
    </source>
</reference>
<evidence type="ECO:0000256" key="13">
    <source>
        <dbReference type="SAM" id="Phobius"/>
    </source>
</evidence>
<keyword evidence="3 13" id="KW-0812">Transmembrane</keyword>
<keyword evidence="8 13" id="KW-0472">Membrane</keyword>
<evidence type="ECO:0000259" key="14">
    <source>
        <dbReference type="Pfam" id="PF22850"/>
    </source>
</evidence>
<keyword evidence="10" id="KW-0325">Glycoprotein</keyword>
<evidence type="ECO:0000256" key="4">
    <source>
        <dbReference type="ARBA" id="ARBA00022729"/>
    </source>
</evidence>
<keyword evidence="2" id="KW-1003">Cell membrane</keyword>
<keyword evidence="4" id="KW-0732">Signal</keyword>
<keyword evidence="6 13" id="KW-1133">Transmembrane helix</keyword>
<feature type="transmembrane region" description="Helical" evidence="13">
    <location>
        <begin position="903"/>
        <end position="924"/>
    </location>
</feature>
<keyword evidence="9" id="KW-1015">Disulfide bond</keyword>
<accession>A0ABM1SIX5</accession>
<dbReference type="InterPro" id="IPR028751">
    <property type="entry name" value="CATSPERD/E"/>
</dbReference>
<dbReference type="GeneID" id="111086161"/>
<dbReference type="Proteomes" id="UP000694941">
    <property type="component" value="Unplaced"/>
</dbReference>
<evidence type="ECO:0000256" key="6">
    <source>
        <dbReference type="ARBA" id="ARBA00022989"/>
    </source>
</evidence>
<evidence type="ECO:0000256" key="10">
    <source>
        <dbReference type="ARBA" id="ARBA00023180"/>
    </source>
</evidence>
<keyword evidence="5" id="KW-0282">Flagellum</keyword>
<name>A0ABM1SIX5_LIMPO</name>
<dbReference type="RefSeq" id="XP_022243580.1">
    <property type="nucleotide sequence ID" value="XM_022387872.1"/>
</dbReference>
<feature type="domain" description="CATSPERD/E C-terminal" evidence="14">
    <location>
        <begin position="731"/>
        <end position="923"/>
    </location>
</feature>
<keyword evidence="11" id="KW-0966">Cell projection</keyword>
<keyword evidence="7" id="KW-0969">Cilium</keyword>
<dbReference type="Pfam" id="PF22850">
    <property type="entry name" value="CATSPERD-E_C"/>
    <property type="match status" value="1"/>
</dbReference>
<evidence type="ECO:0000256" key="9">
    <source>
        <dbReference type="ARBA" id="ARBA00023157"/>
    </source>
</evidence>
<dbReference type="InterPro" id="IPR053814">
    <property type="entry name" value="CATSPERD/E_C"/>
</dbReference>
<comment type="similarity">
    <text evidence="1">Belongs to the CATSPERD family.</text>
</comment>
<evidence type="ECO:0000256" key="3">
    <source>
        <dbReference type="ARBA" id="ARBA00022692"/>
    </source>
</evidence>
<evidence type="ECO:0000313" key="16">
    <source>
        <dbReference type="RefSeq" id="XP_022243580.1"/>
    </source>
</evidence>
<sequence>MFVIEIAFWSVFARLLILNGIPGTPAFRLYLEYCVHYWDPYLKKSIELLERAQRNVSGIIPGMERYHSYVLSSDGELKLPTETPIQFEALVEESANVTWTVSSSCQISNINSIKTDITCFQYGTGIVSVSLKVKGENYTEEVTKNLQIKRFHECYIWKYSVEPPKTFVGTFSWARGHLGIMKIWIVNQLKRHLGQQQKEKYCYLAKLFFNQGIHPKLMKRTYGHMDYYQDLGRIEFDHDCCCWKLPISLKEEKDIQVHLRLTYDEPIAFYNCFIADTNIFINRWALVNDDEDRNPIKNSEFQKPKLFQNPCSRHMAVIVTSDESWITHDGFETIEPFYLPKKVGENKTFRNLAFMEGAGALLLDNSIVMIVENYDSAVISVLNNLFNGLQIEGMKGREKCKPGHFINVKNTKFLIWAEDKIYLIDTEKSIIEKDRVIKFNEADVTYNTITVEESKIHDESEKQHNTTEDDTVSKCVVQLILDLQNVSNTSGGFQPAIQQTLSTLNRDNFILLTSNEMFYGNIMLSDVLEIGRWVKTSSDAILWMNPLQWLFVLEYENGSITKNQYPWKSEFLSAMYSTYHCPFLHFIHNISSHIYYLEVDEEVIFKVQLVYKQQDTNSIQMTKQGASFLIIDVEEDRALFPYQKITSKIFRFKHIHHWTHVGRGKAYARMEIRPEHVTVGCPSPTSVVFSISDNCPPDRKISLRMPKSSCEPFTTFYIPKNVLNDPEAITKVSSTENEVEVLYPWNDLGCPVRVKYNEHFLPILDVYDGDEFIRTVGNNFVIFEEFGQNDYTYNTTLAQVGCWSELPDILTLHEENKSPKDLKTKAFPSCFEHARNIQSEDALDAPYYLLNGTGISALKWPQDREALYIFHIVVDPEFSPCEMDIVFALQTYGRPVRYKIPVFPLYGAIIFANLIWLIISYIVYWKKYSYESTAQYSS</sequence>
<evidence type="ECO:0000256" key="1">
    <source>
        <dbReference type="ARBA" id="ARBA00010246"/>
    </source>
</evidence>
<evidence type="ECO:0000256" key="8">
    <source>
        <dbReference type="ARBA" id="ARBA00023136"/>
    </source>
</evidence>